<feature type="compositionally biased region" description="Polar residues" evidence="1">
    <location>
        <begin position="760"/>
        <end position="779"/>
    </location>
</feature>
<feature type="compositionally biased region" description="Low complexity" evidence="1">
    <location>
        <begin position="919"/>
        <end position="929"/>
    </location>
</feature>
<feature type="compositionally biased region" description="Polar residues" evidence="1">
    <location>
        <begin position="824"/>
        <end position="836"/>
    </location>
</feature>
<feature type="region of interest" description="Disordered" evidence="1">
    <location>
        <begin position="580"/>
        <end position="621"/>
    </location>
</feature>
<evidence type="ECO:0000256" key="1">
    <source>
        <dbReference type="SAM" id="MobiDB-lite"/>
    </source>
</evidence>
<reference evidence="2" key="1">
    <citation type="submission" date="2023-03" db="EMBL/GenBank/DDBJ databases">
        <title>Emydomyces testavorans Genome Sequence.</title>
        <authorList>
            <person name="Hoyer L."/>
        </authorList>
    </citation>
    <scope>NUCLEOTIDE SEQUENCE</scope>
    <source>
        <strain evidence="2">16-2883</strain>
    </source>
</reference>
<feature type="region of interest" description="Disordered" evidence="1">
    <location>
        <begin position="396"/>
        <end position="426"/>
    </location>
</feature>
<feature type="region of interest" description="Disordered" evidence="1">
    <location>
        <begin position="167"/>
        <end position="229"/>
    </location>
</feature>
<evidence type="ECO:0000313" key="3">
    <source>
        <dbReference type="Proteomes" id="UP001219355"/>
    </source>
</evidence>
<protein>
    <recommendedName>
        <fullName evidence="4">PH domain-containing protein</fullName>
    </recommendedName>
</protein>
<feature type="region of interest" description="Disordered" evidence="1">
    <location>
        <begin position="350"/>
        <end position="369"/>
    </location>
</feature>
<dbReference type="Proteomes" id="UP001219355">
    <property type="component" value="Chromosome 4"/>
</dbReference>
<feature type="compositionally biased region" description="Polar residues" evidence="1">
    <location>
        <begin position="512"/>
        <end position="527"/>
    </location>
</feature>
<name>A0AAF0DNL5_9EURO</name>
<feature type="compositionally biased region" description="Basic and acidic residues" evidence="1">
    <location>
        <begin position="907"/>
        <end position="918"/>
    </location>
</feature>
<dbReference type="EMBL" id="CP120630">
    <property type="protein sequence ID" value="WEW61012.1"/>
    <property type="molecule type" value="Genomic_DNA"/>
</dbReference>
<feature type="compositionally biased region" description="Polar residues" evidence="1">
    <location>
        <begin position="788"/>
        <end position="804"/>
    </location>
</feature>
<feature type="region of interest" description="Disordered" evidence="1">
    <location>
        <begin position="505"/>
        <end position="548"/>
    </location>
</feature>
<organism evidence="2 3">
    <name type="scientific">Emydomyces testavorans</name>
    <dbReference type="NCBI Taxonomy" id="2070801"/>
    <lineage>
        <taxon>Eukaryota</taxon>
        <taxon>Fungi</taxon>
        <taxon>Dikarya</taxon>
        <taxon>Ascomycota</taxon>
        <taxon>Pezizomycotina</taxon>
        <taxon>Eurotiomycetes</taxon>
        <taxon>Eurotiomycetidae</taxon>
        <taxon>Onygenales</taxon>
        <taxon>Nannizziopsiaceae</taxon>
        <taxon>Emydomyces</taxon>
    </lineage>
</organism>
<feature type="compositionally biased region" description="Basic and acidic residues" evidence="1">
    <location>
        <begin position="449"/>
        <end position="466"/>
    </location>
</feature>
<feature type="region of interest" description="Disordered" evidence="1">
    <location>
        <begin position="449"/>
        <end position="473"/>
    </location>
</feature>
<feature type="region of interest" description="Disordered" evidence="1">
    <location>
        <begin position="242"/>
        <end position="294"/>
    </location>
</feature>
<accession>A0AAF0DNL5</accession>
<keyword evidence="3" id="KW-1185">Reference proteome</keyword>
<sequence length="1131" mass="123588">MKGGDEKLREIITALRIPLTQELIYRICRFLLKYVSRDVVALLARGTGGVAETRITIDNYEEKSPLYGFLHYRRRKVILRYVPEGISRLLQDTFSPHDTIFSLAVSSELTENALSSACLLHAASRSMTSSSSSLRRCQLGEITEDAEVEESASIADRSIAESALGVDNRRESVLSRTSEATAVPAHYRSEGSQAPSIAETASIRSRVYSEQRSDKPLPSVPRDYTRSHPNGVAQRHLLDQLAQPVSEPRNSTQSSRPSAKDLDQVSLRPPKVKLGPRPSVDINGRPRTAGSMGRSRDLRPVAVLPAGIRLTTRRVHASRPKSQPDLVPPILPLDVPPVPTLLHPPPVISSFSRNPPTSPKSVRSIASSVGVTPEKQRLMKALELRKRQMEKLAQEAGKCQKEAVTPERADTTDSQEGLIDPDMKGLSVTTTTCGETAGVLPMQLDERTIPSQSHEESSLDVADKAKAPITDPSKLDSAVDLSIAEQSSQKGASVLASVSDTDVTELPEVDGDNTSTSNLENVGNVQGSMDGPGESNASANPSDPEDVSVCEIEIRSGLQSADTPTPRAISVGFLQSTESEFEGAAVQQDEVVSMSENTSQHDTEFSQPEAEQVLDHPSDNQRTFTFKERKEKRRPLLNPIRIPPRHDDLDEENLLSDDSFMEELKSATVEQAKPVAVPRTPLTTFSNGGDITSSERWKGSRVVSNPSAGGLDVQALPVGRSTSGTYFGDQDAVPVLVAKKVNVSSGISKRIRALERFSSRDSGSSQAPVLPSPSASTSPFEKFRKRASMTQNNVLSPSNTSKGSKSPLPPEASTQMPKRRESLSAASSMKGKSNSVCVTARIVRDPSVPPPDPAADPSEPSVLNLQRSQLIVEHDGNGELNLPTSPTSPPAKQERKRWSISSISSKHVPDPTPLRRSDSSMSKLSISSRSKPDGTLSRSSTDTHGHLDSVDEVLEEKKESRKSRLMRRMSTITSNSRWGIMNALGPTLNEEDPPTPPPKDEEEQTPEAPQVVDIGEVNVQFPDTLLWKRRFLRIDDNGYLILTPGTIDGTARNSVKRYHLSEFQTPCLPDQDRQELPNSIVFDFKNGSTLQCACESRQDQRAVLQSKFRFRAWYQSIRLIANLVTSTSRSS</sequence>
<feature type="compositionally biased region" description="Basic and acidic residues" evidence="1">
    <location>
        <begin position="396"/>
        <end position="411"/>
    </location>
</feature>
<evidence type="ECO:0008006" key="4">
    <source>
        <dbReference type="Google" id="ProtNLM"/>
    </source>
</evidence>
<gene>
    <name evidence="2" type="ORF">PRK78_006501</name>
</gene>
<feature type="region of interest" description="Disordered" evidence="1">
    <location>
        <begin position="757"/>
        <end position="836"/>
    </location>
</feature>
<evidence type="ECO:0000313" key="2">
    <source>
        <dbReference type="EMBL" id="WEW61012.1"/>
    </source>
</evidence>
<dbReference type="AlphaFoldDB" id="A0AAF0DNL5"/>
<feature type="compositionally biased region" description="Polar residues" evidence="1">
    <location>
        <begin position="248"/>
        <end position="257"/>
    </location>
</feature>
<proteinExistence type="predicted"/>
<feature type="region of interest" description="Disordered" evidence="1">
    <location>
        <begin position="876"/>
        <end position="1008"/>
    </location>
</feature>
<feature type="compositionally biased region" description="Basic and acidic residues" evidence="1">
    <location>
        <begin position="941"/>
        <end position="959"/>
    </location>
</feature>